<dbReference type="PANTHER" id="PTHR43328">
    <property type="entry name" value="ACETYLTRANSFERASE-RELATED"/>
    <property type="match status" value="1"/>
</dbReference>
<sequence length="181" mass="20607">MFPELQSERLILRDFREGDFDIHNASLNDFDVSKMLTVVPHPYTKDDGDWWFDHCRTTPHCEEINWVIDNGEGLVGVIGIRNVSTTPHLGYWLAKSQWGKGYASEATNLVCDYVFNRLNAAAMNTGLFTINPKSLNVLQKNGFEVTGETKEKNRARGDLEMDYTTVTLTRDRWTSMQAIAA</sequence>
<evidence type="ECO:0000313" key="3">
    <source>
        <dbReference type="Proteomes" id="UP000199598"/>
    </source>
</evidence>
<dbReference type="SUPFAM" id="SSF55729">
    <property type="entry name" value="Acyl-CoA N-acyltransferases (Nat)"/>
    <property type="match status" value="1"/>
</dbReference>
<name>A0A1I3VXD7_9HYPH</name>
<dbReference type="EMBL" id="FOSK01000001">
    <property type="protein sequence ID" value="SFK00038.1"/>
    <property type="molecule type" value="Genomic_DNA"/>
</dbReference>
<dbReference type="Proteomes" id="UP000199598">
    <property type="component" value="Unassembled WGS sequence"/>
</dbReference>
<dbReference type="RefSeq" id="WP_063286535.1">
    <property type="nucleotide sequence ID" value="NZ_FOSK01000001.1"/>
</dbReference>
<feature type="domain" description="N-acetyltransferase" evidence="1">
    <location>
        <begin position="10"/>
        <end position="166"/>
    </location>
</feature>
<evidence type="ECO:0000313" key="2">
    <source>
        <dbReference type="EMBL" id="SFK00038.1"/>
    </source>
</evidence>
<dbReference type="InterPro" id="IPR016181">
    <property type="entry name" value="Acyl_CoA_acyltransferase"/>
</dbReference>
<dbReference type="Pfam" id="PF13302">
    <property type="entry name" value="Acetyltransf_3"/>
    <property type="match status" value="1"/>
</dbReference>
<comment type="caution">
    <text evidence="2">The sequence shown here is derived from an EMBL/GenBank/DDBJ whole genome shotgun (WGS) entry which is preliminary data.</text>
</comment>
<dbReference type="InterPro" id="IPR000182">
    <property type="entry name" value="GNAT_dom"/>
</dbReference>
<gene>
    <name evidence="2" type="ORF">SAMN04488518_101691</name>
</gene>
<proteinExistence type="predicted"/>
<evidence type="ECO:0000259" key="1">
    <source>
        <dbReference type="PROSITE" id="PS51186"/>
    </source>
</evidence>
<accession>A0A1I3VXD7</accession>
<organism evidence="2 3">
    <name type="scientific">Pseudovibrio ascidiaceicola</name>
    <dbReference type="NCBI Taxonomy" id="285279"/>
    <lineage>
        <taxon>Bacteria</taxon>
        <taxon>Pseudomonadati</taxon>
        <taxon>Pseudomonadota</taxon>
        <taxon>Alphaproteobacteria</taxon>
        <taxon>Hyphomicrobiales</taxon>
        <taxon>Stappiaceae</taxon>
        <taxon>Pseudovibrio</taxon>
    </lineage>
</organism>
<dbReference type="PANTHER" id="PTHR43328:SF1">
    <property type="entry name" value="N-ACETYLTRANSFERASE DOMAIN-CONTAINING PROTEIN"/>
    <property type="match status" value="1"/>
</dbReference>
<reference evidence="2 3" key="1">
    <citation type="submission" date="2016-10" db="EMBL/GenBank/DDBJ databases">
        <authorList>
            <person name="Varghese N."/>
            <person name="Submissions S."/>
        </authorList>
    </citation>
    <scope>NUCLEOTIDE SEQUENCE [LARGE SCALE GENOMIC DNA]</scope>
    <source>
        <strain evidence="2 3">DSM 16392</strain>
    </source>
</reference>
<keyword evidence="3" id="KW-1185">Reference proteome</keyword>
<protein>
    <submittedName>
        <fullName evidence="2">Protein N-acetyltransferase, RimJ/RimL family</fullName>
    </submittedName>
</protein>
<dbReference type="PROSITE" id="PS51186">
    <property type="entry name" value="GNAT"/>
    <property type="match status" value="1"/>
</dbReference>
<dbReference type="Gene3D" id="3.40.630.30">
    <property type="match status" value="1"/>
</dbReference>